<protein>
    <submittedName>
        <fullName evidence="16">Fatty acid hydroxylase superfamily protein</fullName>
    </submittedName>
</protein>
<dbReference type="Pfam" id="PF04116">
    <property type="entry name" value="FA_hydroxylase"/>
    <property type="match status" value="1"/>
</dbReference>
<dbReference type="GO" id="GO:0005506">
    <property type="term" value="F:iron ion binding"/>
    <property type="evidence" value="ECO:0007669"/>
    <property type="project" value="InterPro"/>
</dbReference>
<evidence type="ECO:0000256" key="10">
    <source>
        <dbReference type="ARBA" id="ARBA00023002"/>
    </source>
</evidence>
<keyword evidence="10" id="KW-0560">Oxidoreductase</keyword>
<evidence type="ECO:0000256" key="4">
    <source>
        <dbReference type="ARBA" id="ARBA00022692"/>
    </source>
</evidence>
<evidence type="ECO:0000256" key="11">
    <source>
        <dbReference type="ARBA" id="ARBA00023098"/>
    </source>
</evidence>
<keyword evidence="8" id="KW-0862">Zinc</keyword>
<evidence type="ECO:0000313" key="17">
    <source>
        <dbReference type="Proteomes" id="UP000011910"/>
    </source>
</evidence>
<evidence type="ECO:0000256" key="14">
    <source>
        <dbReference type="SAM" id="Phobius"/>
    </source>
</evidence>
<keyword evidence="17" id="KW-1185">Reference proteome</keyword>
<dbReference type="OrthoDB" id="9784228at2"/>
<dbReference type="RefSeq" id="WP_009196983.1">
    <property type="nucleotide sequence ID" value="NZ_AODQ01000129.1"/>
</dbReference>
<keyword evidence="5" id="KW-0479">Metal-binding</keyword>
<dbReference type="AlphaFoldDB" id="M7MXX4"/>
<evidence type="ECO:0000256" key="9">
    <source>
        <dbReference type="ARBA" id="ARBA00022989"/>
    </source>
</evidence>
<keyword evidence="11" id="KW-0443">Lipid metabolism</keyword>
<evidence type="ECO:0000256" key="13">
    <source>
        <dbReference type="ARBA" id="ARBA00023160"/>
    </source>
</evidence>
<comment type="subcellular location">
    <subcellularLocation>
        <location evidence="2">Endoplasmic reticulum membrane</location>
        <topology evidence="2">Multi-pass membrane protein</topology>
    </subcellularLocation>
</comment>
<keyword evidence="7" id="KW-0276">Fatty acid metabolism</keyword>
<feature type="transmembrane region" description="Helical" evidence="14">
    <location>
        <begin position="54"/>
        <end position="76"/>
    </location>
</feature>
<dbReference type="GO" id="GO:0080132">
    <property type="term" value="F:fatty acid 2-hydroxylase activity"/>
    <property type="evidence" value="ECO:0007669"/>
    <property type="project" value="InterPro"/>
</dbReference>
<dbReference type="GO" id="GO:0016020">
    <property type="term" value="C:membrane"/>
    <property type="evidence" value="ECO:0007669"/>
    <property type="project" value="InterPro"/>
</dbReference>
<reference evidence="16 17" key="1">
    <citation type="journal article" date="2013" name="Genome Announc.">
        <title>Draft Genome Sequence of Cesiribacter andamanensis Strain AMV16T, Isolated from a Soil Sample from a Mud Volcano in the Andaman Islands, India.</title>
        <authorList>
            <person name="Shivaji S."/>
            <person name="Ara S."/>
            <person name="Begum Z."/>
            <person name="Srinivas T.N."/>
            <person name="Singh A."/>
            <person name="Kumar Pinnaka A."/>
        </authorList>
    </citation>
    <scope>NUCLEOTIDE SEQUENCE [LARGE SCALE GENOMIC DNA]</scope>
    <source>
        <strain evidence="16 17">AMV16</strain>
    </source>
</reference>
<comment type="cofactor">
    <cofactor evidence="1">
        <name>Zn(2+)</name>
        <dbReference type="ChEBI" id="CHEBI:29105"/>
    </cofactor>
</comment>
<proteinExistence type="predicted"/>
<feature type="domain" description="Fatty acid hydroxylase" evidence="15">
    <location>
        <begin position="63"/>
        <end position="200"/>
    </location>
</feature>
<sequence>MDHTIKPKTKGSAQLFKNPVLERLSRTHISIPLSLYTVISVGLLYYGVSEIGLSGLAVVALFITGFLTFTLFEYLAHRYVFHMEHTNELKAKIQYTVHGVHHEFPKDKDRLAMPPLLALVYVAVFFFVFRLLLGEGVFAFVPGMLTGYSLYLFVHYAVHAYQPPKNFLKILWVHHAIHHYKDPERAYGVSSPLWDYVFGTMPK</sequence>
<evidence type="ECO:0000259" key="15">
    <source>
        <dbReference type="Pfam" id="PF04116"/>
    </source>
</evidence>
<evidence type="ECO:0000256" key="2">
    <source>
        <dbReference type="ARBA" id="ARBA00004477"/>
    </source>
</evidence>
<evidence type="ECO:0000256" key="6">
    <source>
        <dbReference type="ARBA" id="ARBA00022824"/>
    </source>
</evidence>
<feature type="transmembrane region" description="Helical" evidence="14">
    <location>
        <begin position="29"/>
        <end position="48"/>
    </location>
</feature>
<gene>
    <name evidence="16" type="ORF">ADICEAN_03603</name>
</gene>
<evidence type="ECO:0000256" key="8">
    <source>
        <dbReference type="ARBA" id="ARBA00022833"/>
    </source>
</evidence>
<evidence type="ECO:0000313" key="16">
    <source>
        <dbReference type="EMBL" id="EMR01278.1"/>
    </source>
</evidence>
<dbReference type="PANTHER" id="PTHR12863:SF1">
    <property type="entry name" value="FATTY ACID 2-HYDROXYLASE"/>
    <property type="match status" value="1"/>
</dbReference>
<keyword evidence="13" id="KW-0275">Fatty acid biosynthesis</keyword>
<accession>M7MXX4</accession>
<keyword evidence="6" id="KW-0256">Endoplasmic reticulum</keyword>
<evidence type="ECO:0000256" key="3">
    <source>
        <dbReference type="ARBA" id="ARBA00022516"/>
    </source>
</evidence>
<dbReference type="STRING" id="1279009.ADICEAN_03603"/>
<dbReference type="PANTHER" id="PTHR12863">
    <property type="entry name" value="FATTY ACID HYDROXYLASE"/>
    <property type="match status" value="1"/>
</dbReference>
<keyword evidence="9 14" id="KW-1133">Transmembrane helix</keyword>
<keyword evidence="3" id="KW-0444">Lipid biosynthesis</keyword>
<dbReference type="Proteomes" id="UP000011910">
    <property type="component" value="Unassembled WGS sequence"/>
</dbReference>
<evidence type="ECO:0000256" key="12">
    <source>
        <dbReference type="ARBA" id="ARBA00023136"/>
    </source>
</evidence>
<dbReference type="InterPro" id="IPR014430">
    <property type="entry name" value="Scs7"/>
</dbReference>
<organism evidence="16 17">
    <name type="scientific">Cesiribacter andamanensis AMV16</name>
    <dbReference type="NCBI Taxonomy" id="1279009"/>
    <lineage>
        <taxon>Bacteria</taxon>
        <taxon>Pseudomonadati</taxon>
        <taxon>Bacteroidota</taxon>
        <taxon>Cytophagia</taxon>
        <taxon>Cytophagales</taxon>
        <taxon>Cesiribacteraceae</taxon>
        <taxon>Cesiribacter</taxon>
    </lineage>
</organism>
<dbReference type="InterPro" id="IPR006694">
    <property type="entry name" value="Fatty_acid_hydroxylase"/>
</dbReference>
<comment type="caution">
    <text evidence="16">The sequence shown here is derived from an EMBL/GenBank/DDBJ whole genome shotgun (WGS) entry which is preliminary data.</text>
</comment>
<feature type="transmembrane region" description="Helical" evidence="14">
    <location>
        <begin position="139"/>
        <end position="158"/>
    </location>
</feature>
<feature type="transmembrane region" description="Helical" evidence="14">
    <location>
        <begin position="116"/>
        <end position="133"/>
    </location>
</feature>
<evidence type="ECO:0000256" key="5">
    <source>
        <dbReference type="ARBA" id="ARBA00022723"/>
    </source>
</evidence>
<dbReference type="eggNOG" id="COG3000">
    <property type="taxonomic scope" value="Bacteria"/>
</dbReference>
<name>M7MXX4_9BACT</name>
<keyword evidence="4 14" id="KW-0812">Transmembrane</keyword>
<dbReference type="EMBL" id="AODQ01000129">
    <property type="protein sequence ID" value="EMR01278.1"/>
    <property type="molecule type" value="Genomic_DNA"/>
</dbReference>
<dbReference type="GO" id="GO:0006633">
    <property type="term" value="P:fatty acid biosynthetic process"/>
    <property type="evidence" value="ECO:0007669"/>
    <property type="project" value="UniProtKB-KW"/>
</dbReference>
<evidence type="ECO:0000256" key="1">
    <source>
        <dbReference type="ARBA" id="ARBA00001947"/>
    </source>
</evidence>
<keyword evidence="12 14" id="KW-0472">Membrane</keyword>
<evidence type="ECO:0000256" key="7">
    <source>
        <dbReference type="ARBA" id="ARBA00022832"/>
    </source>
</evidence>